<reference evidence="2" key="1">
    <citation type="submission" date="2016-12" db="EMBL/GenBank/DDBJ databases">
        <authorList>
            <person name="Moulin L."/>
        </authorList>
    </citation>
    <scope>NUCLEOTIDE SEQUENCE [LARGE SCALE GENOMIC DNA]</scope>
    <source>
        <strain evidence="2">STM 7183</strain>
    </source>
</reference>
<evidence type="ECO:0000256" key="1">
    <source>
        <dbReference type="SAM" id="MobiDB-lite"/>
    </source>
</evidence>
<dbReference type="AlphaFoldDB" id="A0A1N7SNJ6"/>
<accession>A0A1N7SNJ6</accession>
<evidence type="ECO:0000313" key="3">
    <source>
        <dbReference type="Proteomes" id="UP000195569"/>
    </source>
</evidence>
<evidence type="ECO:0000313" key="2">
    <source>
        <dbReference type="EMBL" id="SIT48991.1"/>
    </source>
</evidence>
<keyword evidence="3" id="KW-1185">Reference proteome</keyword>
<feature type="region of interest" description="Disordered" evidence="1">
    <location>
        <begin position="25"/>
        <end position="46"/>
    </location>
</feature>
<sequence length="46" mass="5317">MQKQRIESLAFTRDSVEVHYQAEKIRHGTTNTRRHHSTHSSAISIA</sequence>
<protein>
    <submittedName>
        <fullName evidence="2">Uncharacterized protein</fullName>
    </submittedName>
</protein>
<comment type="caution">
    <text evidence="2">The sequence shown here is derived from an EMBL/GenBank/DDBJ whole genome shotgun (WGS) entry which is preliminary data.</text>
</comment>
<organism evidence="2 3">
    <name type="scientific">Paraburkholderia piptadeniae</name>
    <dbReference type="NCBI Taxonomy" id="1701573"/>
    <lineage>
        <taxon>Bacteria</taxon>
        <taxon>Pseudomonadati</taxon>
        <taxon>Pseudomonadota</taxon>
        <taxon>Betaproteobacteria</taxon>
        <taxon>Burkholderiales</taxon>
        <taxon>Burkholderiaceae</taxon>
        <taxon>Paraburkholderia</taxon>
    </lineage>
</organism>
<dbReference type="EMBL" id="CYGY02000067">
    <property type="protein sequence ID" value="SIT48991.1"/>
    <property type="molecule type" value="Genomic_DNA"/>
</dbReference>
<name>A0A1N7SNJ6_9BURK</name>
<proteinExistence type="predicted"/>
<gene>
    <name evidence="2" type="ORF">BN2476_670051</name>
</gene>
<dbReference type="Proteomes" id="UP000195569">
    <property type="component" value="Unassembled WGS sequence"/>
</dbReference>